<dbReference type="AlphaFoldDB" id="A0AAV5VIP0"/>
<gene>
    <name evidence="2" type="ORF">PFISCL1PPCAC_9430</name>
</gene>
<accession>A0AAV5VIP0</accession>
<name>A0AAV5VIP0_9BILA</name>
<evidence type="ECO:0000313" key="2">
    <source>
        <dbReference type="EMBL" id="GMT18133.1"/>
    </source>
</evidence>
<proteinExistence type="predicted"/>
<sequence length="115" mass="12681">MRITVYCVALSSFASSPIRICFHYDNDLEKSERPGWIQNHNIFDALIKSLTLKRCAFAGQSNWRTISGIMGDENSFDSVLLPSSKPLANEVKGNGANSTTTPTIRQVIPLDPAHS</sequence>
<comment type="caution">
    <text evidence="2">The sequence shown here is derived from an EMBL/GenBank/DDBJ whole genome shotgun (WGS) entry which is preliminary data.</text>
</comment>
<feature type="region of interest" description="Disordered" evidence="1">
    <location>
        <begin position="91"/>
        <end position="115"/>
    </location>
</feature>
<dbReference type="EMBL" id="BTSY01000003">
    <property type="protein sequence ID" value="GMT18133.1"/>
    <property type="molecule type" value="Genomic_DNA"/>
</dbReference>
<organism evidence="2 3">
    <name type="scientific">Pristionchus fissidentatus</name>
    <dbReference type="NCBI Taxonomy" id="1538716"/>
    <lineage>
        <taxon>Eukaryota</taxon>
        <taxon>Metazoa</taxon>
        <taxon>Ecdysozoa</taxon>
        <taxon>Nematoda</taxon>
        <taxon>Chromadorea</taxon>
        <taxon>Rhabditida</taxon>
        <taxon>Rhabditina</taxon>
        <taxon>Diplogasteromorpha</taxon>
        <taxon>Diplogasteroidea</taxon>
        <taxon>Neodiplogasteridae</taxon>
        <taxon>Pristionchus</taxon>
    </lineage>
</organism>
<dbReference type="Proteomes" id="UP001432322">
    <property type="component" value="Unassembled WGS sequence"/>
</dbReference>
<reference evidence="2" key="1">
    <citation type="submission" date="2023-10" db="EMBL/GenBank/DDBJ databases">
        <title>Genome assembly of Pristionchus species.</title>
        <authorList>
            <person name="Yoshida K."/>
            <person name="Sommer R.J."/>
        </authorList>
    </citation>
    <scope>NUCLEOTIDE SEQUENCE</scope>
    <source>
        <strain evidence="2">RS5133</strain>
    </source>
</reference>
<keyword evidence="3" id="KW-1185">Reference proteome</keyword>
<evidence type="ECO:0000313" key="3">
    <source>
        <dbReference type="Proteomes" id="UP001432322"/>
    </source>
</evidence>
<protein>
    <submittedName>
        <fullName evidence="2">Uncharacterized protein</fullName>
    </submittedName>
</protein>
<evidence type="ECO:0000256" key="1">
    <source>
        <dbReference type="SAM" id="MobiDB-lite"/>
    </source>
</evidence>
<feature type="compositionally biased region" description="Polar residues" evidence="1">
    <location>
        <begin position="95"/>
        <end position="104"/>
    </location>
</feature>